<evidence type="ECO:0000313" key="4">
    <source>
        <dbReference type="EMBL" id="KAL3267583.1"/>
    </source>
</evidence>
<dbReference type="Pfam" id="PF15305">
    <property type="entry name" value="IFT43"/>
    <property type="match status" value="1"/>
</dbReference>
<dbReference type="AlphaFoldDB" id="A0ABD2MMK6"/>
<dbReference type="EMBL" id="JABFTP020000001">
    <property type="protein sequence ID" value="KAL3267583.1"/>
    <property type="molecule type" value="Genomic_DNA"/>
</dbReference>
<dbReference type="PANTHER" id="PTHR33724:SF1">
    <property type="entry name" value="INTRAFLAGELLAR TRANSPORT PROTEIN 43 HOMOLOG"/>
    <property type="match status" value="1"/>
</dbReference>
<organism evidence="4 5">
    <name type="scientific">Cryptolaemus montrouzieri</name>
    <dbReference type="NCBI Taxonomy" id="559131"/>
    <lineage>
        <taxon>Eukaryota</taxon>
        <taxon>Metazoa</taxon>
        <taxon>Ecdysozoa</taxon>
        <taxon>Arthropoda</taxon>
        <taxon>Hexapoda</taxon>
        <taxon>Insecta</taxon>
        <taxon>Pterygota</taxon>
        <taxon>Neoptera</taxon>
        <taxon>Endopterygota</taxon>
        <taxon>Coleoptera</taxon>
        <taxon>Polyphaga</taxon>
        <taxon>Cucujiformia</taxon>
        <taxon>Coccinelloidea</taxon>
        <taxon>Coccinellidae</taxon>
        <taxon>Scymninae</taxon>
        <taxon>Scymnini</taxon>
        <taxon>Cryptolaemus</taxon>
    </lineage>
</organism>
<dbReference type="GO" id="GO:0030030">
    <property type="term" value="P:cell projection organization"/>
    <property type="evidence" value="ECO:0007669"/>
    <property type="project" value="UniProtKB-KW"/>
</dbReference>
<evidence type="ECO:0000313" key="5">
    <source>
        <dbReference type="Proteomes" id="UP001516400"/>
    </source>
</evidence>
<accession>A0ABD2MMK6</accession>
<comment type="caution">
    <text evidence="4">The sequence shown here is derived from an EMBL/GenBank/DDBJ whole genome shotgun (WGS) entry which is preliminary data.</text>
</comment>
<evidence type="ECO:0000256" key="2">
    <source>
        <dbReference type="ARBA" id="ARBA00022794"/>
    </source>
</evidence>
<dbReference type="Proteomes" id="UP001516400">
    <property type="component" value="Unassembled WGS sequence"/>
</dbReference>
<evidence type="ECO:0000256" key="3">
    <source>
        <dbReference type="SAM" id="MobiDB-lite"/>
    </source>
</evidence>
<feature type="region of interest" description="Disordered" evidence="3">
    <location>
        <begin position="14"/>
        <end position="36"/>
    </location>
</feature>
<keyword evidence="5" id="KW-1185">Reference proteome</keyword>
<evidence type="ECO:0000256" key="1">
    <source>
        <dbReference type="ARBA" id="ARBA00007563"/>
    </source>
</evidence>
<dbReference type="InterPro" id="IPR029302">
    <property type="entry name" value="IFT43"/>
</dbReference>
<gene>
    <name evidence="4" type="ORF">HHI36_011701</name>
</gene>
<reference evidence="4 5" key="1">
    <citation type="journal article" date="2021" name="BMC Biol.">
        <title>Horizontally acquired antibacterial genes associated with adaptive radiation of ladybird beetles.</title>
        <authorList>
            <person name="Li H.S."/>
            <person name="Tang X.F."/>
            <person name="Huang Y.H."/>
            <person name="Xu Z.Y."/>
            <person name="Chen M.L."/>
            <person name="Du X.Y."/>
            <person name="Qiu B.Y."/>
            <person name="Chen P.T."/>
            <person name="Zhang W."/>
            <person name="Slipinski A."/>
            <person name="Escalona H.E."/>
            <person name="Waterhouse R.M."/>
            <person name="Zwick A."/>
            <person name="Pang H."/>
        </authorList>
    </citation>
    <scope>NUCLEOTIDE SEQUENCE [LARGE SCALE GENOMIC DNA]</scope>
    <source>
        <strain evidence="4">SYSU2018</strain>
    </source>
</reference>
<sequence>MSFDDNIDLASFVPKQGRRAKLSPENAGNSDSETPEAFMITRRKGGWADEGIKSAKTNQSSDIIEQKRFQLERHDSEDDIPVIPDIDDLSNDLIGLPDVNIPNVTVKKATYKEIDKDNKLENLKMGDANFGNIGDIDLTLLTSRLYPEAEVKSVDETWTLESLALDLANCEESS</sequence>
<keyword evidence="2" id="KW-0970">Cilium biogenesis/degradation</keyword>
<dbReference type="PANTHER" id="PTHR33724">
    <property type="entry name" value="INTRAFLAGELLAR TRANSPORT PROTEIN 43 HOMOLOG"/>
    <property type="match status" value="1"/>
</dbReference>
<name>A0ABD2MMK6_9CUCU</name>
<proteinExistence type="inferred from homology"/>
<protein>
    <recommendedName>
        <fullName evidence="6">Intraflagellar transport protein 43 homolog</fullName>
    </recommendedName>
</protein>
<comment type="similarity">
    <text evidence="1">Belongs to the IFT43 family.</text>
</comment>
<evidence type="ECO:0008006" key="6">
    <source>
        <dbReference type="Google" id="ProtNLM"/>
    </source>
</evidence>